<keyword evidence="12" id="KW-0460">Magnesium</keyword>
<evidence type="ECO:0000256" key="5">
    <source>
        <dbReference type="ARBA" id="ARBA00022723"/>
    </source>
</evidence>
<feature type="site" description="Stabilizes the phosphoryl group" evidence="11">
    <location>
        <position position="62"/>
    </location>
</feature>
<evidence type="ECO:0000256" key="2">
    <source>
        <dbReference type="ARBA" id="ARBA00004496"/>
    </source>
</evidence>
<accession>A0A2W1MXJ8</accession>
<evidence type="ECO:0000256" key="11">
    <source>
        <dbReference type="PIRSR" id="PIRSR004682-3"/>
    </source>
</evidence>
<dbReference type="NCBIfam" id="TIGR01662">
    <property type="entry name" value="HAD-SF-IIIA"/>
    <property type="match status" value="1"/>
</dbReference>
<dbReference type="GO" id="GO:0005737">
    <property type="term" value="C:cytoplasm"/>
    <property type="evidence" value="ECO:0007669"/>
    <property type="project" value="UniProtKB-SubCell"/>
</dbReference>
<feature type="site" description="Stabilizes the phosphoryl group" evidence="11">
    <location>
        <position position="113"/>
    </location>
</feature>
<dbReference type="RefSeq" id="WP_111063478.1">
    <property type="nucleotide sequence ID" value="NZ_JBHUCU010000007.1"/>
</dbReference>
<evidence type="ECO:0000256" key="4">
    <source>
        <dbReference type="ARBA" id="ARBA00022490"/>
    </source>
</evidence>
<feature type="active site" description="Proton donor" evidence="10">
    <location>
        <position position="20"/>
    </location>
</feature>
<dbReference type="InterPro" id="IPR004446">
    <property type="entry name" value="Heptose_bisP_phosphatase"/>
</dbReference>
<comment type="caution">
    <text evidence="13">The sequence shown here is derived from an EMBL/GenBank/DDBJ whole genome shotgun (WGS) entry which is preliminary data.</text>
</comment>
<organism evidence="13 14">
    <name type="scientific">Putridiphycobacter roseus</name>
    <dbReference type="NCBI Taxonomy" id="2219161"/>
    <lineage>
        <taxon>Bacteria</taxon>
        <taxon>Pseudomonadati</taxon>
        <taxon>Bacteroidota</taxon>
        <taxon>Flavobacteriia</taxon>
        <taxon>Flavobacteriales</taxon>
        <taxon>Crocinitomicaceae</taxon>
        <taxon>Putridiphycobacter</taxon>
    </lineage>
</organism>
<evidence type="ECO:0000256" key="3">
    <source>
        <dbReference type="ARBA" id="ARBA00011245"/>
    </source>
</evidence>
<evidence type="ECO:0000256" key="1">
    <source>
        <dbReference type="ARBA" id="ARBA00001946"/>
    </source>
</evidence>
<protein>
    <recommendedName>
        <fullName evidence="8 9">D,D-heptose 1,7-bisphosphate phosphatase</fullName>
        <ecNumber evidence="9">3.1.3.-</ecNumber>
    </recommendedName>
</protein>
<evidence type="ECO:0000256" key="7">
    <source>
        <dbReference type="ARBA" id="ARBA00023277"/>
    </source>
</evidence>
<dbReference type="SUPFAM" id="SSF56784">
    <property type="entry name" value="HAD-like"/>
    <property type="match status" value="1"/>
</dbReference>
<evidence type="ECO:0000256" key="12">
    <source>
        <dbReference type="PIRSR" id="PIRSR004682-4"/>
    </source>
</evidence>
<proteinExistence type="inferred from homology"/>
<sequence>MAKLNELNIDKSWTLFLDRDGVINHQIINDYVKEVHEIKIIDGVPQAVQQFTQLFGRIVIVTNQQGIGKGLMTEDDLHHLNGFMVNLIETYDGKIDKIYFAPQLATSGSEYRKPGIGMGLHAKKDFPEIDFEKSVMIGDSEGDIEFGTKLGMKTIMLKNNRNLTTNAHYIFENLWAVAKHLSKQ</sequence>
<dbReference type="InterPro" id="IPR006543">
    <property type="entry name" value="Histidinol-phos"/>
</dbReference>
<dbReference type="AlphaFoldDB" id="A0A2W1MXJ8"/>
<dbReference type="PANTHER" id="PTHR42891:SF1">
    <property type="entry name" value="D-GLYCERO-BETA-D-MANNO-HEPTOSE-1,7-BISPHOSPHATE 7-PHOSPHATASE"/>
    <property type="match status" value="1"/>
</dbReference>
<dbReference type="InterPro" id="IPR023214">
    <property type="entry name" value="HAD_sf"/>
</dbReference>
<feature type="binding site" evidence="12">
    <location>
        <position position="18"/>
    </location>
    <ligand>
        <name>Mg(2+)</name>
        <dbReference type="ChEBI" id="CHEBI:18420"/>
    </ligand>
</feature>
<comment type="cofactor">
    <cofactor evidence="1 12">
        <name>Mg(2+)</name>
        <dbReference type="ChEBI" id="CHEBI:18420"/>
    </cofactor>
</comment>
<dbReference type="Pfam" id="PF08645">
    <property type="entry name" value="PNK3P"/>
    <property type="match status" value="1"/>
</dbReference>
<gene>
    <name evidence="13" type="ORF">DNU06_11470</name>
</gene>
<evidence type="ECO:0000256" key="8">
    <source>
        <dbReference type="ARBA" id="ARBA00031828"/>
    </source>
</evidence>
<dbReference type="NCBIfam" id="TIGR01656">
    <property type="entry name" value="Histidinol-ppas"/>
    <property type="match status" value="1"/>
</dbReference>
<dbReference type="Gene3D" id="3.40.50.1000">
    <property type="entry name" value="HAD superfamily/HAD-like"/>
    <property type="match status" value="1"/>
</dbReference>
<evidence type="ECO:0000256" key="10">
    <source>
        <dbReference type="PIRSR" id="PIRSR004682-1"/>
    </source>
</evidence>
<dbReference type="InterPro" id="IPR036412">
    <property type="entry name" value="HAD-like_sf"/>
</dbReference>
<dbReference type="GO" id="GO:0016791">
    <property type="term" value="F:phosphatase activity"/>
    <property type="evidence" value="ECO:0007669"/>
    <property type="project" value="InterPro"/>
</dbReference>
<keyword evidence="5 12" id="KW-0479">Metal-binding</keyword>
<comment type="subcellular location">
    <subcellularLocation>
        <location evidence="2 9">Cytoplasm</location>
    </subcellularLocation>
</comment>
<dbReference type="PIRSF" id="PIRSF004682">
    <property type="entry name" value="GmhB"/>
    <property type="match status" value="1"/>
</dbReference>
<dbReference type="EMBL" id="QKSB01000006">
    <property type="protein sequence ID" value="PZE16869.1"/>
    <property type="molecule type" value="Genomic_DNA"/>
</dbReference>
<keyword evidence="14" id="KW-1185">Reference proteome</keyword>
<keyword evidence="4 9" id="KW-0963">Cytoplasm</keyword>
<feature type="binding site" evidence="12">
    <location>
        <position position="20"/>
    </location>
    <ligand>
        <name>Mg(2+)</name>
        <dbReference type="ChEBI" id="CHEBI:18420"/>
    </ligand>
</feature>
<evidence type="ECO:0000313" key="13">
    <source>
        <dbReference type="EMBL" id="PZE16869.1"/>
    </source>
</evidence>
<keyword evidence="6 9" id="KW-0378">Hydrolase</keyword>
<dbReference type="Proteomes" id="UP000249248">
    <property type="component" value="Unassembled WGS sequence"/>
</dbReference>
<feature type="active site" description="Nucleophile" evidence="10">
    <location>
        <position position="18"/>
    </location>
</feature>
<evidence type="ECO:0000313" key="14">
    <source>
        <dbReference type="Proteomes" id="UP000249248"/>
    </source>
</evidence>
<dbReference type="InterPro" id="IPR013954">
    <property type="entry name" value="PNK3P"/>
</dbReference>
<evidence type="ECO:0000256" key="6">
    <source>
        <dbReference type="ARBA" id="ARBA00022801"/>
    </source>
</evidence>
<name>A0A2W1MXJ8_9FLAO</name>
<reference evidence="13 14" key="1">
    <citation type="submission" date="2018-06" db="EMBL/GenBank/DDBJ databases">
        <title>The draft genome sequence of Crocinitomix sp. SM1701.</title>
        <authorList>
            <person name="Zhang X."/>
        </authorList>
    </citation>
    <scope>NUCLEOTIDE SEQUENCE [LARGE SCALE GENOMIC DNA]</scope>
    <source>
        <strain evidence="13 14">SM1701</strain>
    </source>
</reference>
<evidence type="ECO:0000256" key="9">
    <source>
        <dbReference type="PIRNR" id="PIRNR004682"/>
    </source>
</evidence>
<comment type="subunit">
    <text evidence="3">Monomer.</text>
</comment>
<feature type="binding site" evidence="12">
    <location>
        <position position="139"/>
    </location>
    <ligand>
        <name>Mg(2+)</name>
        <dbReference type="ChEBI" id="CHEBI:18420"/>
    </ligand>
</feature>
<dbReference type="PANTHER" id="PTHR42891">
    <property type="entry name" value="D-GLYCERO-BETA-D-MANNO-HEPTOSE-1,7-BISPHOSPHATE 7-PHOSPHATASE"/>
    <property type="match status" value="1"/>
</dbReference>
<dbReference type="OrthoDB" id="9813880at2"/>
<comment type="similarity">
    <text evidence="9">Belongs to the gmhB family.</text>
</comment>
<dbReference type="GO" id="GO:0046872">
    <property type="term" value="F:metal ion binding"/>
    <property type="evidence" value="ECO:0007669"/>
    <property type="project" value="UniProtKB-KW"/>
</dbReference>
<dbReference type="EC" id="3.1.3.-" evidence="9"/>
<dbReference type="GO" id="GO:0005975">
    <property type="term" value="P:carbohydrate metabolic process"/>
    <property type="evidence" value="ECO:0007669"/>
    <property type="project" value="InterPro"/>
</dbReference>
<feature type="site" description="Contributes to substrate recognition" evidence="11">
    <location>
        <position position="112"/>
    </location>
</feature>
<keyword evidence="7 9" id="KW-0119">Carbohydrate metabolism</keyword>
<dbReference type="InterPro" id="IPR006549">
    <property type="entry name" value="HAD-SF_hydro_IIIA"/>
</dbReference>